<name>A0AAV7GQA2_DENCH</name>
<sequence>MSSSSPIAISPDGDHGEVADANNVLVLNICDANLSASPDVSLFENIVDSAIVSLDHGGFVSPLGSLYPPVIDVPIKIISNEDLRAQLASNAKESSNNSVWAQIDWLVTNKVVPNYVGVDEVVLGNNVEGPITGGGAQRSWVEVAGGWQPVVVMGRQVGGKHSLQIKTTTHRGLPSLWISEEEICALAQPLEYALVGKFLNRRSLLEPIRKFFFNLKLIGDVLSLFWIQGMF</sequence>
<gene>
    <name evidence="1" type="ORF">IEQ34_013028</name>
</gene>
<organism evidence="1 2">
    <name type="scientific">Dendrobium chrysotoxum</name>
    <name type="common">Orchid</name>
    <dbReference type="NCBI Taxonomy" id="161865"/>
    <lineage>
        <taxon>Eukaryota</taxon>
        <taxon>Viridiplantae</taxon>
        <taxon>Streptophyta</taxon>
        <taxon>Embryophyta</taxon>
        <taxon>Tracheophyta</taxon>
        <taxon>Spermatophyta</taxon>
        <taxon>Magnoliopsida</taxon>
        <taxon>Liliopsida</taxon>
        <taxon>Asparagales</taxon>
        <taxon>Orchidaceae</taxon>
        <taxon>Epidendroideae</taxon>
        <taxon>Malaxideae</taxon>
        <taxon>Dendrobiinae</taxon>
        <taxon>Dendrobium</taxon>
    </lineage>
</organism>
<dbReference type="AlphaFoldDB" id="A0AAV7GQA2"/>
<dbReference type="EMBL" id="JAGFBR010000012">
    <property type="protein sequence ID" value="KAH0457713.1"/>
    <property type="molecule type" value="Genomic_DNA"/>
</dbReference>
<keyword evidence="2" id="KW-1185">Reference proteome</keyword>
<evidence type="ECO:0000313" key="2">
    <source>
        <dbReference type="Proteomes" id="UP000775213"/>
    </source>
</evidence>
<protein>
    <submittedName>
        <fullName evidence="1">Uncharacterized protein</fullName>
    </submittedName>
</protein>
<dbReference type="Proteomes" id="UP000775213">
    <property type="component" value="Unassembled WGS sequence"/>
</dbReference>
<evidence type="ECO:0000313" key="1">
    <source>
        <dbReference type="EMBL" id="KAH0457713.1"/>
    </source>
</evidence>
<reference evidence="1 2" key="1">
    <citation type="journal article" date="2021" name="Hortic Res">
        <title>Chromosome-scale assembly of the Dendrobium chrysotoxum genome enhances the understanding of orchid evolution.</title>
        <authorList>
            <person name="Zhang Y."/>
            <person name="Zhang G.Q."/>
            <person name="Zhang D."/>
            <person name="Liu X.D."/>
            <person name="Xu X.Y."/>
            <person name="Sun W.H."/>
            <person name="Yu X."/>
            <person name="Zhu X."/>
            <person name="Wang Z.W."/>
            <person name="Zhao X."/>
            <person name="Zhong W.Y."/>
            <person name="Chen H."/>
            <person name="Yin W.L."/>
            <person name="Huang T."/>
            <person name="Niu S.C."/>
            <person name="Liu Z.J."/>
        </authorList>
    </citation>
    <scope>NUCLEOTIDE SEQUENCE [LARGE SCALE GENOMIC DNA]</scope>
    <source>
        <strain evidence="1">Lindl</strain>
    </source>
</reference>
<proteinExistence type="predicted"/>
<accession>A0AAV7GQA2</accession>
<comment type="caution">
    <text evidence="1">The sequence shown here is derived from an EMBL/GenBank/DDBJ whole genome shotgun (WGS) entry which is preliminary data.</text>
</comment>